<reference evidence="6 7" key="1">
    <citation type="journal article" date="2019" name="Int. J. Syst. Evol. Microbiol.">
        <title>The Global Catalogue of Microorganisms (GCM) 10K type strain sequencing project: providing services to taxonomists for standard genome sequencing and annotation.</title>
        <authorList>
            <consortium name="The Broad Institute Genomics Platform"/>
            <consortium name="The Broad Institute Genome Sequencing Center for Infectious Disease"/>
            <person name="Wu L."/>
            <person name="Ma J."/>
        </authorList>
    </citation>
    <scope>NUCLEOTIDE SEQUENCE [LARGE SCALE GENOMIC DNA]</scope>
    <source>
        <strain evidence="6 7">DT85</strain>
    </source>
</reference>
<dbReference type="InterPro" id="IPR003593">
    <property type="entry name" value="AAA+_ATPase"/>
</dbReference>
<keyword evidence="2" id="KW-0472">Membrane</keyword>
<keyword evidence="4 6" id="KW-0067">ATP-binding</keyword>
<evidence type="ECO:0000313" key="6">
    <source>
        <dbReference type="EMBL" id="MFC7235442.1"/>
    </source>
</evidence>
<sequence length="254" mass="27262">MIAAHGVGFGYGDERVLADVSLAAEPGETFALIGPSGTGKTTLLRLLALFDPPEGGTVTADDRDVWTLSRAERTRVRRRVGMVFQSRSLFSTSVAHNAAYGLAVRRSWTDRAGRWLRGLAGEPPLPESVAEALDTVGLRGKVRDPASSLSAGEAQRVAFARALATEPEVLLLDEPTSNLDPRNTALIEEAVDAARDRDIAVVIATHDMQQAERIADRVGVMLDGTLIEQGPAAEVFDAPDDDRARAFIDGELVY</sequence>
<dbReference type="InterPro" id="IPR027417">
    <property type="entry name" value="P-loop_NTPase"/>
</dbReference>
<dbReference type="CDD" id="cd03260">
    <property type="entry name" value="ABC_PstB_phosphate_transporter"/>
    <property type="match status" value="1"/>
</dbReference>
<dbReference type="InterPro" id="IPR003439">
    <property type="entry name" value="ABC_transporter-like_ATP-bd"/>
</dbReference>
<evidence type="ECO:0000256" key="4">
    <source>
        <dbReference type="ARBA" id="ARBA00022840"/>
    </source>
</evidence>
<dbReference type="GeneID" id="79267135"/>
<dbReference type="SMART" id="SM00382">
    <property type="entry name" value="AAA"/>
    <property type="match status" value="1"/>
</dbReference>
<dbReference type="PANTHER" id="PTHR43423:SF1">
    <property type="entry name" value="ABC TRANSPORTER I FAMILY MEMBER 17"/>
    <property type="match status" value="1"/>
</dbReference>
<keyword evidence="2" id="KW-1003">Cell membrane</keyword>
<dbReference type="PROSITE" id="PS50893">
    <property type="entry name" value="ABC_TRANSPORTER_2"/>
    <property type="match status" value="1"/>
</dbReference>
<dbReference type="PANTHER" id="PTHR43423">
    <property type="entry name" value="ABC TRANSPORTER I FAMILY MEMBER 17"/>
    <property type="match status" value="1"/>
</dbReference>
<dbReference type="AlphaFoldDB" id="A0ABD5ZPE7"/>
<comment type="caution">
    <text evidence="6">The sequence shown here is derived from an EMBL/GenBank/DDBJ whole genome shotgun (WGS) entry which is preliminary data.</text>
</comment>
<evidence type="ECO:0000259" key="5">
    <source>
        <dbReference type="PROSITE" id="PS50893"/>
    </source>
</evidence>
<dbReference type="PROSITE" id="PS00211">
    <property type="entry name" value="ABC_TRANSPORTER_1"/>
    <property type="match status" value="1"/>
</dbReference>
<keyword evidence="3" id="KW-0547">Nucleotide-binding</keyword>
<evidence type="ECO:0000256" key="1">
    <source>
        <dbReference type="ARBA" id="ARBA00022448"/>
    </source>
</evidence>
<name>A0ABD5ZPE7_9EURY</name>
<dbReference type="Proteomes" id="UP001596398">
    <property type="component" value="Unassembled WGS sequence"/>
</dbReference>
<dbReference type="GO" id="GO:0005524">
    <property type="term" value="F:ATP binding"/>
    <property type="evidence" value="ECO:0007669"/>
    <property type="project" value="UniProtKB-KW"/>
</dbReference>
<dbReference type="InterPro" id="IPR005670">
    <property type="entry name" value="PstB-like"/>
</dbReference>
<dbReference type="RefSeq" id="WP_276233572.1">
    <property type="nucleotide sequence ID" value="NZ_CP119802.1"/>
</dbReference>
<gene>
    <name evidence="6" type="ORF">ACFQJ4_08965</name>
</gene>
<dbReference type="SUPFAM" id="SSF52540">
    <property type="entry name" value="P-loop containing nucleoside triphosphate hydrolases"/>
    <property type="match status" value="1"/>
</dbReference>
<evidence type="ECO:0000313" key="7">
    <source>
        <dbReference type="Proteomes" id="UP001596398"/>
    </source>
</evidence>
<evidence type="ECO:0000256" key="3">
    <source>
        <dbReference type="ARBA" id="ARBA00022741"/>
    </source>
</evidence>
<dbReference type="EMBL" id="JBHTAP010000001">
    <property type="protein sequence ID" value="MFC7235442.1"/>
    <property type="molecule type" value="Genomic_DNA"/>
</dbReference>
<organism evidence="6 7">
    <name type="scientific">Halosegnis marinus</name>
    <dbReference type="NCBI Taxonomy" id="3034023"/>
    <lineage>
        <taxon>Archaea</taxon>
        <taxon>Methanobacteriati</taxon>
        <taxon>Methanobacteriota</taxon>
        <taxon>Stenosarchaea group</taxon>
        <taxon>Halobacteria</taxon>
        <taxon>Halobacteriales</taxon>
        <taxon>Natronomonadaceae</taxon>
        <taxon>Halosegnis</taxon>
    </lineage>
</organism>
<keyword evidence="7" id="KW-1185">Reference proteome</keyword>
<dbReference type="InterPro" id="IPR017871">
    <property type="entry name" value="ABC_transporter-like_CS"/>
</dbReference>
<feature type="domain" description="ABC transporter" evidence="5">
    <location>
        <begin position="2"/>
        <end position="248"/>
    </location>
</feature>
<keyword evidence="1" id="KW-0813">Transport</keyword>
<evidence type="ECO:0000256" key="2">
    <source>
        <dbReference type="ARBA" id="ARBA00022475"/>
    </source>
</evidence>
<proteinExistence type="predicted"/>
<dbReference type="Gene3D" id="3.40.50.300">
    <property type="entry name" value="P-loop containing nucleotide triphosphate hydrolases"/>
    <property type="match status" value="1"/>
</dbReference>
<accession>A0ABD5ZPE7</accession>
<protein>
    <submittedName>
        <fullName evidence="6">Phosphate ABC transporter ATP-binding protein</fullName>
    </submittedName>
</protein>
<dbReference type="Pfam" id="PF00005">
    <property type="entry name" value="ABC_tran"/>
    <property type="match status" value="1"/>
</dbReference>